<dbReference type="RefSeq" id="WP_108777757.1">
    <property type="nucleotide sequence ID" value="NZ_CP029186.1"/>
</dbReference>
<evidence type="ECO:0000313" key="1">
    <source>
        <dbReference type="EMBL" id="AWH85052.1"/>
    </source>
</evidence>
<dbReference type="AlphaFoldDB" id="A0A2S1QXC3"/>
<sequence>MIYIDKKTVPHCYVEEKKFEWGEPYTVDTPIFNVCIDPQLSDIEFTIEILGRNNFRQNLEKLYNILINRDENYRLNNLTEPVLNREFLIEKIAGFIADNKNNIAPWDNEYDVGSDEEFYLEWISKDLNRILLFEKKVY</sequence>
<organism evidence="1 2">
    <name type="scientific">Flavobacterium album</name>
    <dbReference type="NCBI Taxonomy" id="2175091"/>
    <lineage>
        <taxon>Bacteria</taxon>
        <taxon>Pseudomonadati</taxon>
        <taxon>Bacteroidota</taxon>
        <taxon>Flavobacteriia</taxon>
        <taxon>Flavobacteriales</taxon>
        <taxon>Flavobacteriaceae</taxon>
        <taxon>Flavobacterium</taxon>
    </lineage>
</organism>
<protein>
    <submittedName>
        <fullName evidence="1">Uncharacterized protein</fullName>
    </submittedName>
</protein>
<keyword evidence="2" id="KW-1185">Reference proteome</keyword>
<reference evidence="1 2" key="1">
    <citation type="submission" date="2018-04" db="EMBL/GenBank/DDBJ databases">
        <title>Genome sequencing of Flavobacterium sp. HYN0059.</title>
        <authorList>
            <person name="Yi H."/>
            <person name="Baek C."/>
        </authorList>
    </citation>
    <scope>NUCLEOTIDE SEQUENCE [LARGE SCALE GENOMIC DNA]</scope>
    <source>
        <strain evidence="1 2">HYN0059</strain>
    </source>
</reference>
<accession>A0A2S1QXC3</accession>
<gene>
    <name evidence="1" type="ORF">HYN59_07890</name>
</gene>
<dbReference type="Proteomes" id="UP000244929">
    <property type="component" value="Chromosome"/>
</dbReference>
<proteinExistence type="predicted"/>
<name>A0A2S1QXC3_9FLAO</name>
<dbReference type="EMBL" id="CP029186">
    <property type="protein sequence ID" value="AWH85052.1"/>
    <property type="molecule type" value="Genomic_DNA"/>
</dbReference>
<dbReference type="KEGG" id="falb:HYN59_07890"/>
<dbReference type="OrthoDB" id="1190170at2"/>
<evidence type="ECO:0000313" key="2">
    <source>
        <dbReference type="Proteomes" id="UP000244929"/>
    </source>
</evidence>